<gene>
    <name evidence="6" type="ORF">GCM10023147_23430</name>
</gene>
<comment type="similarity">
    <text evidence="1 4">Belongs to the bacterial solute-binding protein 3 family.</text>
</comment>
<protein>
    <submittedName>
        <fullName evidence="6">Glutamate ABC transporter substrate-binding protein</fullName>
    </submittedName>
</protein>
<comment type="caution">
    <text evidence="6">The sequence shown here is derived from an EMBL/GenBank/DDBJ whole genome shotgun (WGS) entry which is preliminary data.</text>
</comment>
<accession>A0ABP8JMT2</accession>
<keyword evidence="2" id="KW-0813">Transport</keyword>
<organism evidence="6 7">
    <name type="scientific">Tsukamurella soli</name>
    <dbReference type="NCBI Taxonomy" id="644556"/>
    <lineage>
        <taxon>Bacteria</taxon>
        <taxon>Bacillati</taxon>
        <taxon>Actinomycetota</taxon>
        <taxon>Actinomycetes</taxon>
        <taxon>Mycobacteriales</taxon>
        <taxon>Tsukamurellaceae</taxon>
        <taxon>Tsukamurella</taxon>
    </lineage>
</organism>
<dbReference type="RefSeq" id="WP_344995524.1">
    <property type="nucleotide sequence ID" value="NZ_BAABFR010000031.1"/>
</dbReference>
<dbReference type="SMART" id="SM00062">
    <property type="entry name" value="PBPb"/>
    <property type="match status" value="1"/>
</dbReference>
<dbReference type="PANTHER" id="PTHR30085:SF6">
    <property type="entry name" value="ABC TRANSPORTER GLUTAMINE-BINDING PROTEIN GLNH"/>
    <property type="match status" value="1"/>
</dbReference>
<dbReference type="EMBL" id="BAABFR010000031">
    <property type="protein sequence ID" value="GAA4393053.1"/>
    <property type="molecule type" value="Genomic_DNA"/>
</dbReference>
<reference evidence="7" key="1">
    <citation type="journal article" date="2019" name="Int. J. Syst. Evol. Microbiol.">
        <title>The Global Catalogue of Microorganisms (GCM) 10K type strain sequencing project: providing services to taxonomists for standard genome sequencing and annotation.</title>
        <authorList>
            <consortium name="The Broad Institute Genomics Platform"/>
            <consortium name="The Broad Institute Genome Sequencing Center for Infectious Disease"/>
            <person name="Wu L."/>
            <person name="Ma J."/>
        </authorList>
    </citation>
    <scope>NUCLEOTIDE SEQUENCE [LARGE SCALE GENOMIC DNA]</scope>
    <source>
        <strain evidence="7">JCM 17688</strain>
    </source>
</reference>
<dbReference type="Gene3D" id="3.40.190.10">
    <property type="entry name" value="Periplasmic binding protein-like II"/>
    <property type="match status" value="2"/>
</dbReference>
<dbReference type="CDD" id="cd13690">
    <property type="entry name" value="PBP2_GluB"/>
    <property type="match status" value="1"/>
</dbReference>
<dbReference type="PROSITE" id="PS01039">
    <property type="entry name" value="SBP_BACTERIAL_3"/>
    <property type="match status" value="1"/>
</dbReference>
<evidence type="ECO:0000256" key="1">
    <source>
        <dbReference type="ARBA" id="ARBA00010333"/>
    </source>
</evidence>
<evidence type="ECO:0000313" key="7">
    <source>
        <dbReference type="Proteomes" id="UP001500635"/>
    </source>
</evidence>
<evidence type="ECO:0000256" key="3">
    <source>
        <dbReference type="ARBA" id="ARBA00022729"/>
    </source>
</evidence>
<keyword evidence="7" id="KW-1185">Reference proteome</keyword>
<feature type="domain" description="Solute-binding protein family 3/N-terminal" evidence="5">
    <location>
        <begin position="50"/>
        <end position="295"/>
    </location>
</feature>
<dbReference type="SUPFAM" id="SSF53850">
    <property type="entry name" value="Periplasmic binding protein-like II"/>
    <property type="match status" value="1"/>
</dbReference>
<evidence type="ECO:0000313" key="6">
    <source>
        <dbReference type="EMBL" id="GAA4393053.1"/>
    </source>
</evidence>
<dbReference type="Proteomes" id="UP001500635">
    <property type="component" value="Unassembled WGS sequence"/>
</dbReference>
<dbReference type="InterPro" id="IPR001638">
    <property type="entry name" value="Solute-binding_3/MltF_N"/>
</dbReference>
<dbReference type="Pfam" id="PF00497">
    <property type="entry name" value="SBP_bac_3"/>
    <property type="match status" value="1"/>
</dbReference>
<dbReference type="InterPro" id="IPR018313">
    <property type="entry name" value="SBP_3_CS"/>
</dbReference>
<dbReference type="InterPro" id="IPR051455">
    <property type="entry name" value="Bact_solute-bind_prot3"/>
</dbReference>
<keyword evidence="3" id="KW-0732">Signal</keyword>
<proteinExistence type="inferred from homology"/>
<evidence type="ECO:0000259" key="5">
    <source>
        <dbReference type="SMART" id="SM00062"/>
    </source>
</evidence>
<evidence type="ECO:0000256" key="2">
    <source>
        <dbReference type="ARBA" id="ARBA00022448"/>
    </source>
</evidence>
<dbReference type="PANTHER" id="PTHR30085">
    <property type="entry name" value="AMINO ACID ABC TRANSPORTER PERMEASE"/>
    <property type="match status" value="1"/>
</dbReference>
<sequence length="330" mass="35065">MAVICPAQPPGPRCRVAGALAVTVGLLAALLTTCGTTDPRDLLKDIEGGRVILGTKYDQPGLGMRNPDRSMSGFDVDVATYVVDRIADEHGWRHPRITWRETPSAQRETLIGNGEVDIIAATYSIDAARAKRVAFAGPYLVLRQGLLVRADDTTLRSLTDLGKGRTLCSVSGSTSAQNVKAQLPGVQLQEFDSYSACVTALHQKEVDAVTTDETILAGFAQLYAGEFRTVDMSYPKDACVGGRLQKAGSPFATERYGIGLAKGDTAAKDAVDAALTDMISSGAWQRALRASLGDGEVDRLLTRAGGFDRFRPAIGDLSFLDSTPPACRGA</sequence>
<evidence type="ECO:0000256" key="4">
    <source>
        <dbReference type="RuleBase" id="RU003744"/>
    </source>
</evidence>
<name>A0ABP8JMT2_9ACTN</name>